<evidence type="ECO:0000313" key="6">
    <source>
        <dbReference type="EMBL" id="MBP2258465.1"/>
    </source>
</evidence>
<evidence type="ECO:0000256" key="3">
    <source>
        <dbReference type="ARBA" id="ARBA00022989"/>
    </source>
</evidence>
<keyword evidence="7" id="KW-1185">Reference proteome</keyword>
<accession>A0ABS4SAE1</accession>
<proteinExistence type="predicted"/>
<feature type="transmembrane region" description="Helical" evidence="5">
    <location>
        <begin position="44"/>
        <end position="63"/>
    </location>
</feature>
<protein>
    <submittedName>
        <fullName evidence="6">Membrane protein YphA (DoxX/SURF4 family)</fullName>
    </submittedName>
</protein>
<feature type="transmembrane region" description="Helical" evidence="5">
    <location>
        <begin position="95"/>
        <end position="112"/>
    </location>
</feature>
<evidence type="ECO:0000313" key="7">
    <source>
        <dbReference type="Proteomes" id="UP001519294"/>
    </source>
</evidence>
<dbReference type="Pfam" id="PF13564">
    <property type="entry name" value="DoxX_2"/>
    <property type="match status" value="1"/>
</dbReference>
<keyword evidence="3 5" id="KW-1133">Transmembrane helix</keyword>
<name>A0ABS4SAE1_9BACI</name>
<dbReference type="RefSeq" id="WP_029266369.1">
    <property type="nucleotide sequence ID" value="NZ_JAGIKX010000026.1"/>
</dbReference>
<evidence type="ECO:0000256" key="1">
    <source>
        <dbReference type="ARBA" id="ARBA00004141"/>
    </source>
</evidence>
<comment type="caution">
    <text evidence="6">The sequence shown here is derived from an EMBL/GenBank/DDBJ whole genome shotgun (WGS) entry which is preliminary data.</text>
</comment>
<keyword evidence="2 5" id="KW-0812">Transmembrane</keyword>
<dbReference type="InterPro" id="IPR032808">
    <property type="entry name" value="DoxX"/>
</dbReference>
<gene>
    <name evidence="6" type="ORF">J2Z81_002448</name>
</gene>
<dbReference type="EMBL" id="JAGIKX010000026">
    <property type="protein sequence ID" value="MBP2258465.1"/>
    <property type="molecule type" value="Genomic_DNA"/>
</dbReference>
<evidence type="ECO:0000256" key="4">
    <source>
        <dbReference type="ARBA" id="ARBA00023136"/>
    </source>
</evidence>
<sequence>MYILSIIVQILLGLGFIMFGWMKFTSKEMVDGFNHFGLPQWFRIVTGLFEWIGAIGIIVGIWYPQLAFLSGMWLAMIMFFAILAHVRAKDPISQTKMPAILLVLSLVVVFLNS</sequence>
<keyword evidence="4 5" id="KW-0472">Membrane</keyword>
<organism evidence="6 7">
    <name type="scientific">Virgibacillus alimentarius</name>
    <dbReference type="NCBI Taxonomy" id="698769"/>
    <lineage>
        <taxon>Bacteria</taxon>
        <taxon>Bacillati</taxon>
        <taxon>Bacillota</taxon>
        <taxon>Bacilli</taxon>
        <taxon>Bacillales</taxon>
        <taxon>Bacillaceae</taxon>
        <taxon>Virgibacillus</taxon>
    </lineage>
</organism>
<evidence type="ECO:0000256" key="5">
    <source>
        <dbReference type="SAM" id="Phobius"/>
    </source>
</evidence>
<dbReference type="Proteomes" id="UP001519294">
    <property type="component" value="Unassembled WGS sequence"/>
</dbReference>
<evidence type="ECO:0000256" key="2">
    <source>
        <dbReference type="ARBA" id="ARBA00022692"/>
    </source>
</evidence>
<feature type="transmembrane region" description="Helical" evidence="5">
    <location>
        <begin position="69"/>
        <end position="88"/>
    </location>
</feature>
<feature type="transmembrane region" description="Helical" evidence="5">
    <location>
        <begin position="6"/>
        <end position="24"/>
    </location>
</feature>
<comment type="subcellular location">
    <subcellularLocation>
        <location evidence="1">Membrane</location>
        <topology evidence="1">Multi-pass membrane protein</topology>
    </subcellularLocation>
</comment>
<reference evidence="6 7" key="1">
    <citation type="submission" date="2021-03" db="EMBL/GenBank/DDBJ databases">
        <title>Genomic Encyclopedia of Type Strains, Phase IV (KMG-IV): sequencing the most valuable type-strain genomes for metagenomic binning, comparative biology and taxonomic classification.</title>
        <authorList>
            <person name="Goeker M."/>
        </authorList>
    </citation>
    <scope>NUCLEOTIDE SEQUENCE [LARGE SCALE GENOMIC DNA]</scope>
    <source>
        <strain evidence="6 7">DSM 25790</strain>
    </source>
</reference>